<evidence type="ECO:0000256" key="5">
    <source>
        <dbReference type="ARBA" id="ARBA00023049"/>
    </source>
</evidence>
<feature type="domain" description="Peptidase M48" evidence="7">
    <location>
        <begin position="73"/>
        <end position="266"/>
    </location>
</feature>
<sequence length="406" mass="44748">MSAELSRRALLAGGGAATAALATGMAEARIPPASLNPLIGPGYRPTDRDELGLWAQMQRVEEEVAGSNILVKDDKLNRYLQQLIGKVGGPAARDMRIYLARIPDFNAVMFPTGFTVIFTGLLLRMRDEAQLAGVIAHEGSHFLLKHQIRQYRSIRGKTDILSFAAMLGGIAGGAAGYNTGDLTQLAQLGTILSILRYSRDLEAESDALGLKLISQAGYAPLSMSETWEQLIGESELSARVRRKRPDRGYSIFSTHPAPRTRMNDLRVSATELTVPGRTYDRGRERYLAAIGDIRPTLLDDQVKLNDAGSTQFVIETLARDGWNGQLRFYQGESLRLRNSPQYHQRAAQSYTAAIAYPDAPADAWRWHGIYLMKAGRQAEGRTALQRYLTMAPNAPDAPFVRQMLVS</sequence>
<organism evidence="8">
    <name type="scientific">uncultured Sphingomonas sp</name>
    <dbReference type="NCBI Taxonomy" id="158754"/>
    <lineage>
        <taxon>Bacteria</taxon>
        <taxon>Pseudomonadati</taxon>
        <taxon>Pseudomonadota</taxon>
        <taxon>Alphaproteobacteria</taxon>
        <taxon>Sphingomonadales</taxon>
        <taxon>Sphingomonadaceae</taxon>
        <taxon>Sphingomonas</taxon>
        <taxon>environmental samples</taxon>
    </lineage>
</organism>
<dbReference type="InterPro" id="IPR011990">
    <property type="entry name" value="TPR-like_helical_dom_sf"/>
</dbReference>
<dbReference type="CDD" id="cd07324">
    <property type="entry name" value="M48C_Oma1-like"/>
    <property type="match status" value="1"/>
</dbReference>
<evidence type="ECO:0000256" key="2">
    <source>
        <dbReference type="ARBA" id="ARBA00022723"/>
    </source>
</evidence>
<proteinExistence type="inferred from homology"/>
<dbReference type="RefSeq" id="WP_294174366.1">
    <property type="nucleotide sequence ID" value="NZ_CADCVZ010000059.1"/>
</dbReference>
<name>A0A6J4TEZ9_9SPHN</name>
<dbReference type="PANTHER" id="PTHR22726:SF1">
    <property type="entry name" value="METALLOENDOPEPTIDASE OMA1, MITOCHONDRIAL"/>
    <property type="match status" value="1"/>
</dbReference>
<comment type="similarity">
    <text evidence="6">Belongs to the peptidase M48 family.</text>
</comment>
<dbReference type="SUPFAM" id="SSF48452">
    <property type="entry name" value="TPR-like"/>
    <property type="match status" value="1"/>
</dbReference>
<keyword evidence="1 6" id="KW-0645">Protease</keyword>
<dbReference type="EMBL" id="CADCVZ010000059">
    <property type="protein sequence ID" value="CAA9521424.1"/>
    <property type="molecule type" value="Genomic_DNA"/>
</dbReference>
<evidence type="ECO:0000256" key="1">
    <source>
        <dbReference type="ARBA" id="ARBA00022670"/>
    </source>
</evidence>
<dbReference type="GO" id="GO:0051603">
    <property type="term" value="P:proteolysis involved in protein catabolic process"/>
    <property type="evidence" value="ECO:0007669"/>
    <property type="project" value="TreeGrafter"/>
</dbReference>
<dbReference type="Pfam" id="PF01435">
    <property type="entry name" value="Peptidase_M48"/>
    <property type="match status" value="1"/>
</dbReference>
<comment type="cofactor">
    <cofactor evidence="6">
        <name>Zn(2+)</name>
        <dbReference type="ChEBI" id="CHEBI:29105"/>
    </cofactor>
    <text evidence="6">Binds 1 zinc ion per subunit.</text>
</comment>
<keyword evidence="3 6" id="KW-0378">Hydrolase</keyword>
<keyword evidence="5 6" id="KW-0482">Metalloprotease</keyword>
<evidence type="ECO:0000313" key="8">
    <source>
        <dbReference type="EMBL" id="CAA9521424.1"/>
    </source>
</evidence>
<dbReference type="InterPro" id="IPR006311">
    <property type="entry name" value="TAT_signal"/>
</dbReference>
<evidence type="ECO:0000256" key="6">
    <source>
        <dbReference type="RuleBase" id="RU003983"/>
    </source>
</evidence>
<dbReference type="PROSITE" id="PS51318">
    <property type="entry name" value="TAT"/>
    <property type="match status" value="1"/>
</dbReference>
<reference evidence="8" key="1">
    <citation type="submission" date="2020-02" db="EMBL/GenBank/DDBJ databases">
        <authorList>
            <person name="Meier V. D."/>
        </authorList>
    </citation>
    <scope>NUCLEOTIDE SEQUENCE</scope>
    <source>
        <strain evidence="8">AVDCRST_MAG09</strain>
    </source>
</reference>
<dbReference type="PANTHER" id="PTHR22726">
    <property type="entry name" value="METALLOENDOPEPTIDASE OMA1"/>
    <property type="match status" value="1"/>
</dbReference>
<keyword evidence="4 6" id="KW-0862">Zinc</keyword>
<dbReference type="AlphaFoldDB" id="A0A6J4TEZ9"/>
<dbReference type="GO" id="GO:0004222">
    <property type="term" value="F:metalloendopeptidase activity"/>
    <property type="evidence" value="ECO:0007669"/>
    <property type="project" value="InterPro"/>
</dbReference>
<evidence type="ECO:0000256" key="3">
    <source>
        <dbReference type="ARBA" id="ARBA00022801"/>
    </source>
</evidence>
<evidence type="ECO:0000256" key="4">
    <source>
        <dbReference type="ARBA" id="ARBA00022833"/>
    </source>
</evidence>
<dbReference type="InterPro" id="IPR051156">
    <property type="entry name" value="Mito/Outer_Membr_Metalloprot"/>
</dbReference>
<dbReference type="InterPro" id="IPR001915">
    <property type="entry name" value="Peptidase_M48"/>
</dbReference>
<dbReference type="GO" id="GO:0046872">
    <property type="term" value="F:metal ion binding"/>
    <property type="evidence" value="ECO:0007669"/>
    <property type="project" value="UniProtKB-KW"/>
</dbReference>
<dbReference type="Gene3D" id="1.25.40.10">
    <property type="entry name" value="Tetratricopeptide repeat domain"/>
    <property type="match status" value="1"/>
</dbReference>
<gene>
    <name evidence="8" type="ORF">AVDCRST_MAG09-2152</name>
</gene>
<protein>
    <recommendedName>
        <fullName evidence="7">Peptidase M48 domain-containing protein</fullName>
    </recommendedName>
</protein>
<dbReference type="GO" id="GO:0016020">
    <property type="term" value="C:membrane"/>
    <property type="evidence" value="ECO:0007669"/>
    <property type="project" value="TreeGrafter"/>
</dbReference>
<keyword evidence="2" id="KW-0479">Metal-binding</keyword>
<evidence type="ECO:0000259" key="7">
    <source>
        <dbReference type="Pfam" id="PF01435"/>
    </source>
</evidence>
<accession>A0A6J4TEZ9</accession>
<dbReference type="Gene3D" id="3.30.2010.10">
    <property type="entry name" value="Metalloproteases ('zincins'), catalytic domain"/>
    <property type="match status" value="1"/>
</dbReference>